<comment type="caution">
    <text evidence="1">The sequence shown here is derived from an EMBL/GenBank/DDBJ whole genome shotgun (WGS) entry which is preliminary data.</text>
</comment>
<dbReference type="RefSeq" id="WP_139123528.1">
    <property type="nucleotide sequence ID" value="NZ_JAVCYS010000005.1"/>
</dbReference>
<accession>A0ABU0V6Z3</accession>
<evidence type="ECO:0000313" key="2">
    <source>
        <dbReference type="Proteomes" id="UP001177898"/>
    </source>
</evidence>
<proteinExistence type="predicted"/>
<dbReference type="Proteomes" id="UP001177898">
    <property type="component" value="Unassembled WGS sequence"/>
</dbReference>
<evidence type="ECO:0000313" key="1">
    <source>
        <dbReference type="EMBL" id="MDQ1852681.1"/>
    </source>
</evidence>
<keyword evidence="2" id="KW-1185">Reference proteome</keyword>
<dbReference type="EMBL" id="JAVCYS010000005">
    <property type="protein sequence ID" value="MDQ1852681.1"/>
    <property type="molecule type" value="Genomic_DNA"/>
</dbReference>
<gene>
    <name evidence="1" type="ORF">RAQ16_10055</name>
</gene>
<organism evidence="1 2">
    <name type="scientific">Bacillus stercoris</name>
    <dbReference type="NCBI Taxonomy" id="2054641"/>
    <lineage>
        <taxon>Bacteria</taxon>
        <taxon>Bacillati</taxon>
        <taxon>Bacillota</taxon>
        <taxon>Bacilli</taxon>
        <taxon>Bacillales</taxon>
        <taxon>Bacillaceae</taxon>
        <taxon>Bacillus</taxon>
    </lineage>
</organism>
<protein>
    <submittedName>
        <fullName evidence="1">Uncharacterized protein</fullName>
    </submittedName>
</protein>
<sequence>MSADLGKSLYNNKKAQKLCGFKTTATASILRVEGITECEQANSPQSSMPQYEDGELMYQNLYNKKACRKIFFLQAGSAS</sequence>
<name>A0ABU0V6Z3_9BACI</name>
<reference evidence="1" key="1">
    <citation type="submission" date="2023-08" db="EMBL/GenBank/DDBJ databases">
        <title>Functional annotation and safety assessment of Bacillus stercoris.</title>
        <authorList>
            <person name="Pandit N.T."/>
            <person name="Ahir S.V."/>
            <person name="Chauhan D.A."/>
            <person name="Bose A."/>
            <person name="Dunlap C."/>
            <person name="Doshi J.A."/>
        </authorList>
    </citation>
    <scope>NUCLEOTIDE SEQUENCE</scope>
    <source>
        <strain evidence="1">ZBMF30</strain>
    </source>
</reference>